<dbReference type="EMBL" id="JACEMZ010000036">
    <property type="protein sequence ID" value="MBA4452657.1"/>
    <property type="molecule type" value="Genomic_DNA"/>
</dbReference>
<evidence type="ECO:0000313" key="2">
    <source>
        <dbReference type="Proteomes" id="UP000559653"/>
    </source>
</evidence>
<reference evidence="1 2" key="1">
    <citation type="journal article" date="2020" name="Appl. Environ. Microbiol.">
        <title>Genomic Characteristics of a Novel Species of Ammonia-Oxidizing Archaea from the Jiulong River Estuary.</title>
        <authorList>
            <person name="Zou D."/>
            <person name="Wan R."/>
            <person name="Han L."/>
            <person name="Xu M.N."/>
            <person name="Liu Y."/>
            <person name="Liu H."/>
            <person name="Kao S.J."/>
            <person name="Li M."/>
        </authorList>
    </citation>
    <scope>NUCLEOTIDE SEQUENCE [LARGE SCALE GENOMIC DNA]</scope>
    <source>
        <strain evidence="1">W1bin1</strain>
    </source>
</reference>
<sequence>MITADNIMKHEFIGLDTQITQSSNKQFIGLNGTITNETKSMFTLTTKKGIKSIPKANNIWSFSLQNNKVSVDGSKIEKRSFDRLGGKV</sequence>
<evidence type="ECO:0000313" key="1">
    <source>
        <dbReference type="EMBL" id="MBA4452657.1"/>
    </source>
</evidence>
<name>A0AC60VZ93_9ARCH</name>
<proteinExistence type="predicted"/>
<protein>
    <submittedName>
        <fullName evidence="1">Ribonuclease P protein subunit</fullName>
    </submittedName>
</protein>
<organism evidence="1 2">
    <name type="scientific">Candidatus Nitrosomaritimum aestuariumsis</name>
    <dbReference type="NCBI Taxonomy" id="3342354"/>
    <lineage>
        <taxon>Archaea</taxon>
        <taxon>Nitrososphaerota</taxon>
        <taxon>Nitrososphaeria</taxon>
        <taxon>Nitrosopumilales</taxon>
        <taxon>Nitrosopumilaceae</taxon>
        <taxon>Candidatus Nitrosomaritimum</taxon>
    </lineage>
</organism>
<gene>
    <name evidence="1" type="ORF">H2B03_05750</name>
</gene>
<comment type="caution">
    <text evidence="1">The sequence shown here is derived from an EMBL/GenBank/DDBJ whole genome shotgun (WGS) entry which is preliminary data.</text>
</comment>
<accession>A0AC60VZ93</accession>
<dbReference type="Proteomes" id="UP000559653">
    <property type="component" value="Unassembled WGS sequence"/>
</dbReference>